<protein>
    <submittedName>
        <fullName evidence="1">Uncharacterized protein</fullName>
    </submittedName>
</protein>
<name>A0A2W2GAL8_9ACTN</name>
<gene>
    <name evidence="1" type="ORF">C1I95_02750</name>
</gene>
<organism evidence="1 2">
    <name type="scientific">Micromonospora craterilacus</name>
    <dbReference type="NCBI Taxonomy" id="1655439"/>
    <lineage>
        <taxon>Bacteria</taxon>
        <taxon>Bacillati</taxon>
        <taxon>Actinomycetota</taxon>
        <taxon>Actinomycetes</taxon>
        <taxon>Micromonosporales</taxon>
        <taxon>Micromonosporaceae</taxon>
        <taxon>Micromonospora</taxon>
    </lineage>
</organism>
<dbReference type="EMBL" id="POTY01000007">
    <property type="protein sequence ID" value="PZG23814.1"/>
    <property type="molecule type" value="Genomic_DNA"/>
</dbReference>
<dbReference type="Proteomes" id="UP000248924">
    <property type="component" value="Unassembled WGS sequence"/>
</dbReference>
<reference evidence="1 2" key="1">
    <citation type="submission" date="2018-01" db="EMBL/GenBank/DDBJ databases">
        <title>Draft genome sequence of Jishengella sp. NA12.</title>
        <authorList>
            <person name="Sahin N."/>
            <person name="Ay H."/>
            <person name="Saygin H."/>
        </authorList>
    </citation>
    <scope>NUCLEOTIDE SEQUENCE [LARGE SCALE GENOMIC DNA]</scope>
    <source>
        <strain evidence="1 2">NA12</strain>
    </source>
</reference>
<accession>A0A2W2GAL8</accession>
<dbReference type="AlphaFoldDB" id="A0A2W2GAL8"/>
<evidence type="ECO:0000313" key="2">
    <source>
        <dbReference type="Proteomes" id="UP000248924"/>
    </source>
</evidence>
<dbReference type="OrthoDB" id="6636929at2"/>
<proteinExistence type="predicted"/>
<evidence type="ECO:0000313" key="1">
    <source>
        <dbReference type="EMBL" id="PZG23814.1"/>
    </source>
</evidence>
<comment type="caution">
    <text evidence="1">The sequence shown here is derived from an EMBL/GenBank/DDBJ whole genome shotgun (WGS) entry which is preliminary data.</text>
</comment>
<sequence length="330" mass="37060">MAADRRLALDAMLPDRYAHLEVLASTIDHLGRLVALVADPGQGFVPVPHFSELRPPPRYDATALICGDAEVHEIPLKDLDLWFSDIDTLGDGVVLASARCDPPGVSYEHYGEPVQRDELHLTENLRVFDSRGQIRASFYAGDGIEQLVTDPHGNIWTSYFDESSYWSANPDGTRSYGFMLGLARWDSTGGEPWTVSSDTPGVAWCDCYALNVGRERVHACPYPDFPLVELDANGIRSATPNTITRCAGLAGSGSDFAFLDQHREGGRYRWEIRRARRDGEVVVEKEREHLVLPDGRRPSGWARGKVGRDEMLWLQVNGDRRRWYRYEIDA</sequence>
<dbReference type="RefSeq" id="WP_111212150.1">
    <property type="nucleotide sequence ID" value="NZ_POTY01000007.1"/>
</dbReference>
<keyword evidence="2" id="KW-1185">Reference proteome</keyword>